<feature type="compositionally biased region" description="Basic and acidic residues" evidence="8">
    <location>
        <begin position="532"/>
        <end position="543"/>
    </location>
</feature>
<evidence type="ECO:0000256" key="9">
    <source>
        <dbReference type="SAM" id="Phobius"/>
    </source>
</evidence>
<name>A0A1Z5KTJ1_FISSO</name>
<feature type="transmembrane region" description="Helical" evidence="9">
    <location>
        <begin position="846"/>
        <end position="863"/>
    </location>
</feature>
<feature type="coiled-coil region" evidence="7">
    <location>
        <begin position="407"/>
        <end position="437"/>
    </location>
</feature>
<dbReference type="EMBL" id="BDSP01000289">
    <property type="protein sequence ID" value="GAX29405.1"/>
    <property type="molecule type" value="Genomic_DNA"/>
</dbReference>
<feature type="domain" description="CSC1/OSCA1-like 7TM region" evidence="10">
    <location>
        <begin position="1129"/>
        <end position="1389"/>
    </location>
</feature>
<evidence type="ECO:0000256" key="5">
    <source>
        <dbReference type="ARBA" id="ARBA00022989"/>
    </source>
</evidence>
<feature type="region of interest" description="Disordered" evidence="8">
    <location>
        <begin position="515"/>
        <end position="557"/>
    </location>
</feature>
<feature type="compositionally biased region" description="Basic and acidic residues" evidence="8">
    <location>
        <begin position="480"/>
        <end position="493"/>
    </location>
</feature>
<dbReference type="PANTHER" id="PTHR13018">
    <property type="entry name" value="PROBABLE MEMBRANE PROTEIN DUF221-RELATED"/>
    <property type="match status" value="1"/>
</dbReference>
<keyword evidence="4 9" id="KW-0812">Transmembrane</keyword>
<dbReference type="Pfam" id="PF02714">
    <property type="entry name" value="RSN1_7TM"/>
    <property type="match status" value="1"/>
</dbReference>
<feature type="compositionally biased region" description="Polar residues" evidence="8">
    <location>
        <begin position="1496"/>
        <end position="1510"/>
    </location>
</feature>
<dbReference type="InterPro" id="IPR003864">
    <property type="entry name" value="CSC1/OSCA1-like_7TM"/>
</dbReference>
<evidence type="ECO:0000256" key="8">
    <source>
        <dbReference type="SAM" id="MobiDB-lite"/>
    </source>
</evidence>
<proteinExistence type="inferred from homology"/>
<dbReference type="InParanoid" id="A0A1Z5KTJ1"/>
<reference evidence="13 14" key="1">
    <citation type="journal article" date="2015" name="Plant Cell">
        <title>Oil accumulation by the oleaginous diatom Fistulifera solaris as revealed by the genome and transcriptome.</title>
        <authorList>
            <person name="Tanaka T."/>
            <person name="Maeda Y."/>
            <person name="Veluchamy A."/>
            <person name="Tanaka M."/>
            <person name="Abida H."/>
            <person name="Marechal E."/>
            <person name="Bowler C."/>
            <person name="Muto M."/>
            <person name="Sunaga Y."/>
            <person name="Tanaka M."/>
            <person name="Yoshino T."/>
            <person name="Taniguchi T."/>
            <person name="Fukuda Y."/>
            <person name="Nemoto M."/>
            <person name="Matsumoto M."/>
            <person name="Wong P.S."/>
            <person name="Aburatani S."/>
            <person name="Fujibuchi W."/>
        </authorList>
    </citation>
    <scope>NUCLEOTIDE SEQUENCE [LARGE SCALE GENOMIC DNA]</scope>
    <source>
        <strain evidence="13 14">JPCC DA0580</strain>
    </source>
</reference>
<feature type="region of interest" description="Disordered" evidence="8">
    <location>
        <begin position="1496"/>
        <end position="1530"/>
    </location>
</feature>
<evidence type="ECO:0000256" key="1">
    <source>
        <dbReference type="ARBA" id="ARBA00004141"/>
    </source>
</evidence>
<dbReference type="InterPro" id="IPR045122">
    <property type="entry name" value="Csc1-like"/>
</dbReference>
<dbReference type="GO" id="GO:0005886">
    <property type="term" value="C:plasma membrane"/>
    <property type="evidence" value="ECO:0007669"/>
    <property type="project" value="TreeGrafter"/>
</dbReference>
<feature type="region of interest" description="Disordered" evidence="8">
    <location>
        <begin position="460"/>
        <end position="493"/>
    </location>
</feature>
<feature type="compositionally biased region" description="Polar residues" evidence="8">
    <location>
        <begin position="700"/>
        <end position="719"/>
    </location>
</feature>
<feature type="domain" description="CSC1/OSCA1-like cytosolic" evidence="12">
    <location>
        <begin position="897"/>
        <end position="1115"/>
    </location>
</feature>
<evidence type="ECO:0000256" key="6">
    <source>
        <dbReference type="ARBA" id="ARBA00023136"/>
    </source>
</evidence>
<dbReference type="Proteomes" id="UP000198406">
    <property type="component" value="Unassembled WGS sequence"/>
</dbReference>
<comment type="caution">
    <text evidence="13">The sequence shown here is derived from an EMBL/GenBank/DDBJ whole genome shotgun (WGS) entry which is preliminary data.</text>
</comment>
<dbReference type="PANTHER" id="PTHR13018:SF5">
    <property type="entry name" value="RE44586P"/>
    <property type="match status" value="1"/>
</dbReference>
<feature type="domain" description="CSC1/OSCA1-like N-terminal transmembrane" evidence="11">
    <location>
        <begin position="782"/>
        <end position="868"/>
    </location>
</feature>
<dbReference type="InterPro" id="IPR027815">
    <property type="entry name" value="CSC1/OSCA1-like_cyt"/>
</dbReference>
<feature type="region of interest" description="Disordered" evidence="8">
    <location>
        <begin position="657"/>
        <end position="736"/>
    </location>
</feature>
<dbReference type="Pfam" id="PF13967">
    <property type="entry name" value="RSN1_TM"/>
    <property type="match status" value="1"/>
</dbReference>
<feature type="compositionally biased region" description="Acidic residues" evidence="8">
    <location>
        <begin position="198"/>
        <end position="212"/>
    </location>
</feature>
<feature type="transmembrane region" description="Helical" evidence="9">
    <location>
        <begin position="1214"/>
        <end position="1233"/>
    </location>
</feature>
<dbReference type="InterPro" id="IPR032880">
    <property type="entry name" value="CSC1/OSCA1-like_N"/>
</dbReference>
<feature type="region of interest" description="Disordered" evidence="8">
    <location>
        <begin position="198"/>
        <end position="267"/>
    </location>
</feature>
<comment type="similarity">
    <text evidence="2">Belongs to the CSC1 (TC 1.A.17) family.</text>
</comment>
<keyword evidence="3" id="KW-0813">Transport</keyword>
<dbReference type="OrthoDB" id="41125at2759"/>
<dbReference type="GO" id="GO:0005227">
    <property type="term" value="F:calcium-activated cation channel activity"/>
    <property type="evidence" value="ECO:0007669"/>
    <property type="project" value="InterPro"/>
</dbReference>
<evidence type="ECO:0000259" key="12">
    <source>
        <dbReference type="Pfam" id="PF14703"/>
    </source>
</evidence>
<feature type="transmembrane region" description="Helical" evidence="9">
    <location>
        <begin position="1401"/>
        <end position="1421"/>
    </location>
</feature>
<feature type="compositionally biased region" description="Basic and acidic residues" evidence="8">
    <location>
        <begin position="310"/>
        <end position="325"/>
    </location>
</feature>
<evidence type="ECO:0000256" key="3">
    <source>
        <dbReference type="ARBA" id="ARBA00022448"/>
    </source>
</evidence>
<dbReference type="Pfam" id="PF14703">
    <property type="entry name" value="PHM7_cyt"/>
    <property type="match status" value="1"/>
</dbReference>
<feature type="transmembrane region" description="Helical" evidence="9">
    <location>
        <begin position="1371"/>
        <end position="1395"/>
    </location>
</feature>
<feature type="transmembrane region" description="Helical" evidence="9">
    <location>
        <begin position="1318"/>
        <end position="1351"/>
    </location>
</feature>
<evidence type="ECO:0000256" key="4">
    <source>
        <dbReference type="ARBA" id="ARBA00022692"/>
    </source>
</evidence>
<evidence type="ECO:0000256" key="2">
    <source>
        <dbReference type="ARBA" id="ARBA00007779"/>
    </source>
</evidence>
<comment type="subcellular location">
    <subcellularLocation>
        <location evidence="1">Membrane</location>
        <topology evidence="1">Multi-pass membrane protein</topology>
    </subcellularLocation>
</comment>
<sequence length="1627" mass="186358">MIEDVFPLPYRVLEEMAVENTTVSKLECGDINVSWQPIYFALFLTFLQASIFLTIFEWGRRNKYVESVYDKRRSKYPTRTPAPLMKERGCRIRLFQLEWWKIHITDEDYQKQCWDEFRRLKMEAESKNWDISRQGLAGEECDPFITAAENQCYRESPFFSILNDLESQKFGYGDAPPTRYENDYSDYNGEAVNNNYDYDFDYGYDNNSEESSQESKKGSASYNTLQYQQNYDADPDSQSGPQNNTQLTEMSTGSTGSECDDDLHNNGYEYGNWELEAPHVESAPSYEIDVSQSSFQQAVETIDEPTTIDDSSRNSQKDSLQKESDLSTDNVIPSLDDILGNVRSTPRRAPQTDTSQNYSVPAEATSDVVLPPPDTSAIGTDDNQRELHELVRPRTRTLSHEERIAEQMRLAEEIRRVDEKLEMLRRKKREREETEAKQRQTIGLISDDGAHIKESQQLAPGNDVIDGHARSLSDENVPSGDRDTEAKRQESTPDRVIEDGMMKGDFLRPEGIHFSDHDRDIEPEQSQTQVGEHFDASERHTDSPVDPLLGSQAGVNEATDKRWSSMIYDFNTEAARRDNGRSESNVSIPDAEIDYGYETAELVADEHDYGYGADNLSEKADEDDYGYDVESDPGRPQVSLVPMKEGEQTSNLNRIRRHTGSSTGISDPPGDILRSQSRHGRAQRVTVVKNDTVNDLVPNRRSSGQYAPNRRNTQGTSPQKEMGPTCGSRKSMPRRISSSVGNFLKRRVLMIEDDMSDSECDENKGASAYVASKVSRRRLSEEDQELLRCVGLDSFVTLRFLKFGFDVAFWPMVVSLFTLIPLYKTGEETCIGFFTTTVVNVEKGSWRFWFVLLFGYIQILYILRRLWIEWEVFLPLRYEFLENGDFEKEKYKEQYRKTCMIEYIPRAQKTDQTLYDFFDAIFPGQVQRAEVLLNTEYLTDLIKSRSNHIVKYEEIYAGKVHRRAAFLRQIAAYQAGEKVRGCCRSLKRLKPPVEPPEPTIYVRENPHSPSKKVAALKWHYENITRLNREIETEYLRLAHAQKRPVVQNQESRLAKWLGIKYLTGSDTGRLHSSTAFVEFKTMAAKQHAVQCNITGMNNCMVVTPVPEVRDLIWDNMHVSRALINTRKSWANFVLTGCLVLWSIIVSTIRNFNELSKYLDTAITNDPAVVSFLDFYAPALIVEGLVRAIPNIMKVGVLAVRFKARSERDHYVLGWYFYFRLITFVFIIASDSIVKSSTSFVEDPIDFFEDLSKNVALNSQFFITYVIVSGGVQVFFRLSQWHNLALHWLLTNVKREEALPQRRLDALKTSMKTFHLDEFIPLFIFVFMVATLYGAIAPLSGLFVALFFRVAFKVFKFMTLYIYGGQYEGGGFLFYTISKIVFYVLYMIITVIAAYLTVNGSGAIGALYILLLVFVFAVQRDVKHTFVVPSRMLSLTKARAFDENQDKRSWKEKAKEAFLKAKKVFEKAEKDEKELGHSDHYDPRAENLMRPLIGRSNSTDSLSSGFSQHEPTSAPRRGRKRGGFVETQSDEGGSAVIDAVELFNKRYTDENAFDTEDEDGNPKAAPGTDFFIYRQPTLNKTTWETQPKAYRDGLERDEAPEVWGDKRPEQVRHTARARRASIAMCYGG</sequence>
<accession>A0A1Z5KTJ1</accession>
<evidence type="ECO:0000259" key="11">
    <source>
        <dbReference type="Pfam" id="PF13967"/>
    </source>
</evidence>
<feature type="compositionally biased region" description="Polar residues" evidence="8">
    <location>
        <begin position="290"/>
        <end position="299"/>
    </location>
</feature>
<evidence type="ECO:0000313" key="14">
    <source>
        <dbReference type="Proteomes" id="UP000198406"/>
    </source>
</evidence>
<feature type="transmembrane region" description="Helical" evidence="9">
    <location>
        <begin position="1129"/>
        <end position="1148"/>
    </location>
</feature>
<gene>
    <name evidence="13" type="ORF">FisN_16Hh155</name>
</gene>
<evidence type="ECO:0000313" key="13">
    <source>
        <dbReference type="EMBL" id="GAX29405.1"/>
    </source>
</evidence>
<keyword evidence="5 9" id="KW-1133">Transmembrane helix</keyword>
<keyword evidence="14" id="KW-1185">Reference proteome</keyword>
<evidence type="ECO:0000259" key="10">
    <source>
        <dbReference type="Pfam" id="PF02714"/>
    </source>
</evidence>
<evidence type="ECO:0000256" key="7">
    <source>
        <dbReference type="SAM" id="Coils"/>
    </source>
</evidence>
<feature type="region of interest" description="Disordered" evidence="8">
    <location>
        <begin position="284"/>
        <end position="383"/>
    </location>
</feature>
<keyword evidence="6 9" id="KW-0472">Membrane</keyword>
<feature type="compositionally biased region" description="Polar residues" evidence="8">
    <location>
        <begin position="222"/>
        <end position="257"/>
    </location>
</feature>
<feature type="transmembrane region" description="Helical" evidence="9">
    <location>
        <begin position="1254"/>
        <end position="1275"/>
    </location>
</feature>
<keyword evidence="7" id="KW-0175">Coiled coil</keyword>
<organism evidence="13 14">
    <name type="scientific">Fistulifera solaris</name>
    <name type="common">Oleaginous diatom</name>
    <dbReference type="NCBI Taxonomy" id="1519565"/>
    <lineage>
        <taxon>Eukaryota</taxon>
        <taxon>Sar</taxon>
        <taxon>Stramenopiles</taxon>
        <taxon>Ochrophyta</taxon>
        <taxon>Bacillariophyta</taxon>
        <taxon>Bacillariophyceae</taxon>
        <taxon>Bacillariophycidae</taxon>
        <taxon>Naviculales</taxon>
        <taxon>Naviculaceae</taxon>
        <taxon>Fistulifera</taxon>
    </lineage>
</organism>
<protein>
    <submittedName>
        <fullName evidence="13">Uncharacterized protein</fullName>
    </submittedName>
</protein>